<dbReference type="Proteomes" id="UP001066276">
    <property type="component" value="Chromosome 2_1"/>
</dbReference>
<keyword evidence="2" id="KW-1185">Reference proteome</keyword>
<evidence type="ECO:0000313" key="2">
    <source>
        <dbReference type="Proteomes" id="UP001066276"/>
    </source>
</evidence>
<protein>
    <submittedName>
        <fullName evidence="1">Uncharacterized protein</fullName>
    </submittedName>
</protein>
<accession>A0AAV7VUN3</accession>
<name>A0AAV7VUN3_PLEWA</name>
<reference evidence="1" key="1">
    <citation type="journal article" date="2022" name="bioRxiv">
        <title>Sequencing and chromosome-scale assembly of the giantPleurodeles waltlgenome.</title>
        <authorList>
            <person name="Brown T."/>
            <person name="Elewa A."/>
            <person name="Iarovenko S."/>
            <person name="Subramanian E."/>
            <person name="Araus A.J."/>
            <person name="Petzold A."/>
            <person name="Susuki M."/>
            <person name="Suzuki K.-i.T."/>
            <person name="Hayashi T."/>
            <person name="Toyoda A."/>
            <person name="Oliveira C."/>
            <person name="Osipova E."/>
            <person name="Leigh N.D."/>
            <person name="Simon A."/>
            <person name="Yun M.H."/>
        </authorList>
    </citation>
    <scope>NUCLEOTIDE SEQUENCE</scope>
    <source>
        <strain evidence="1">20211129_DDA</strain>
        <tissue evidence="1">Liver</tissue>
    </source>
</reference>
<sequence length="91" mass="9599">MTVWLRIEESAPARLIAFAFPAVRLKDDASASSPGFEATPQGHCITGCVAQQQQIPQTAQIGTDASPSHCLLDIGLTLHPRYASGSPALVL</sequence>
<dbReference type="AlphaFoldDB" id="A0AAV7VUN3"/>
<organism evidence="1 2">
    <name type="scientific">Pleurodeles waltl</name>
    <name type="common">Iberian ribbed newt</name>
    <dbReference type="NCBI Taxonomy" id="8319"/>
    <lineage>
        <taxon>Eukaryota</taxon>
        <taxon>Metazoa</taxon>
        <taxon>Chordata</taxon>
        <taxon>Craniata</taxon>
        <taxon>Vertebrata</taxon>
        <taxon>Euteleostomi</taxon>
        <taxon>Amphibia</taxon>
        <taxon>Batrachia</taxon>
        <taxon>Caudata</taxon>
        <taxon>Salamandroidea</taxon>
        <taxon>Salamandridae</taxon>
        <taxon>Pleurodelinae</taxon>
        <taxon>Pleurodeles</taxon>
    </lineage>
</organism>
<comment type="caution">
    <text evidence="1">The sequence shown here is derived from an EMBL/GenBank/DDBJ whole genome shotgun (WGS) entry which is preliminary data.</text>
</comment>
<proteinExistence type="predicted"/>
<gene>
    <name evidence="1" type="ORF">NDU88_007505</name>
</gene>
<evidence type="ECO:0000313" key="1">
    <source>
        <dbReference type="EMBL" id="KAJ1203724.1"/>
    </source>
</evidence>
<dbReference type="EMBL" id="JANPWB010000003">
    <property type="protein sequence ID" value="KAJ1203724.1"/>
    <property type="molecule type" value="Genomic_DNA"/>
</dbReference>